<dbReference type="InterPro" id="IPR042201">
    <property type="entry name" value="FH2_Formin_sf"/>
</dbReference>
<feature type="compositionally biased region" description="Pro residues" evidence="2">
    <location>
        <begin position="27"/>
        <end position="60"/>
    </location>
</feature>
<feature type="non-terminal residue" evidence="4">
    <location>
        <position position="1"/>
    </location>
</feature>
<comment type="caution">
    <text evidence="4">The sequence shown here is derived from an EMBL/GenBank/DDBJ whole genome shotgun (WGS) entry which is preliminary data.</text>
</comment>
<keyword evidence="1" id="KW-0175">Coiled coil</keyword>
<feature type="region of interest" description="Disordered" evidence="2">
    <location>
        <begin position="760"/>
        <end position="972"/>
    </location>
</feature>
<name>A0A8X7XHP1_POLSE</name>
<feature type="compositionally biased region" description="Basic and acidic residues" evidence="2">
    <location>
        <begin position="814"/>
        <end position="843"/>
    </location>
</feature>
<dbReference type="PANTHER" id="PTHR46345">
    <property type="entry name" value="INVERTED FORMIN-2"/>
    <property type="match status" value="1"/>
</dbReference>
<dbReference type="InterPro" id="IPR015425">
    <property type="entry name" value="FH2_Formin"/>
</dbReference>
<proteinExistence type="predicted"/>
<dbReference type="PROSITE" id="PS51444">
    <property type="entry name" value="FH2"/>
    <property type="match status" value="1"/>
</dbReference>
<dbReference type="PANTHER" id="PTHR46345:SF11">
    <property type="entry name" value="FORMIN-J-LIKE"/>
    <property type="match status" value="1"/>
</dbReference>
<feature type="compositionally biased region" description="Polar residues" evidence="2">
    <location>
        <begin position="998"/>
        <end position="1008"/>
    </location>
</feature>
<feature type="domain" description="FH2" evidence="3">
    <location>
        <begin position="66"/>
        <end position="462"/>
    </location>
</feature>
<feature type="region of interest" description="Disordered" evidence="2">
    <location>
        <begin position="689"/>
        <end position="739"/>
    </location>
</feature>
<dbReference type="SMART" id="SM00498">
    <property type="entry name" value="FH2"/>
    <property type="match status" value="1"/>
</dbReference>
<evidence type="ECO:0000256" key="1">
    <source>
        <dbReference type="SAM" id="Coils"/>
    </source>
</evidence>
<sequence>MPGHPSVSETSIGVAPPPSSTPSTPLHLPPPPPLPPPSPGIPPPPPPPGIPPPPPPPLLPPGQGRPDTGQFKKRRVRSFFWKTIPEEKVRGKPNIWTLASRRPHYQIDVRTIEELFGHQEDSKVVGISSGQGSRGSWTALQNGKEEVSILDSKRSMNVGILLKQLKKSSECIIEDIRLGRSEQYGADTLKELLKSLPEATEVKSLQAFKGDVSKLTLADSFIYHLIQVPSFALRIEAMVLKEEFLPSFSSLQNDISVIRAAIKELMSCEELHAVLHLVLQAGNIMNSGGYAGNAVGFKLSSLLKLADTKANKPGMNLLHFVALESQKREENLLGFPQKLLHVQNAARISVENIEAEFQSLSSRTKSIEKQIKEDTELLRQTEVFIQSAAKTLEELERQMKTMQMEGAVLIDFFCEDKDTMKLDECFRIFQDFCLRFNKAVKDNWEWEMKEIARQKRLRELEEKRHSWAAGERSSCFGRSSSENDVQMLTKEGLLDFLQQRSQSPLSRTSSVRRSRHSLAAMADRELQSFLEVSTSQEPIRFNSLPRSRGHHSRKSIPWLDYKNDNREMAGQFSPNLNRNQTADHWKKKENELQIPSVSYGKERKTDEDACGNNNQQAVTVNSWQQGRNSSQKTTAPNCSQMNVTVERHTLVTGLQAFDMMSLPNDNNNCLRNHRIADLEMIGDKMRAVSVSDPNLNPSGQFHHRDYDSMNSTTAKSSSRKEEEDNHSTDVSSTTCGTPVEGRRPVFYIVDCTETDCSITLDYSEEGEQPIMTNDDKVDAPESMDTEAIDSSNTKDQISPSESSNVPSVTQSNAEDQRDSRTSKSGNVDRKDNAMKKVSKEKSSSKGHGSHPAAGTRPVRTLNPSESQNMRKVVPISKASRQATSTKRTERLSVRESSNAEMRRPHREKSNLSAKADHTPRPPRRASLPAESLKFHRESPARSSSRVIKEVTPRKNSVKKPSAKPVRNIPKPEEKMCRATMKALAQDQAACEASRSPKMDQSANKSATFTPRFARNTVASSSRRTKKELAPDSNPPTPSKKSTLTRTGPLRQSVSKTTSVHQDGEKSPLFLRRVQSMRVGIGVEQRSQTPPPPKREPSRKGSSFSERSLVQGRELSRTPPTPKTQRPMWK</sequence>
<evidence type="ECO:0000313" key="4">
    <source>
        <dbReference type="EMBL" id="KAG2466307.1"/>
    </source>
</evidence>
<feature type="compositionally biased region" description="Polar residues" evidence="2">
    <location>
        <begin position="788"/>
        <end position="813"/>
    </location>
</feature>
<dbReference type="EMBL" id="JAATIS010001721">
    <property type="protein sequence ID" value="KAG2466307.1"/>
    <property type="molecule type" value="Genomic_DNA"/>
</dbReference>
<feature type="region of interest" description="Disordered" evidence="2">
    <location>
        <begin position="1"/>
        <end position="70"/>
    </location>
</feature>
<evidence type="ECO:0000256" key="2">
    <source>
        <dbReference type="SAM" id="MobiDB-lite"/>
    </source>
</evidence>
<reference evidence="4 5" key="1">
    <citation type="journal article" date="2021" name="Cell">
        <title>Tracing the genetic footprints of vertebrate landing in non-teleost ray-finned fishes.</title>
        <authorList>
            <person name="Bi X."/>
            <person name="Wang K."/>
            <person name="Yang L."/>
            <person name="Pan H."/>
            <person name="Jiang H."/>
            <person name="Wei Q."/>
            <person name="Fang M."/>
            <person name="Yu H."/>
            <person name="Zhu C."/>
            <person name="Cai Y."/>
            <person name="He Y."/>
            <person name="Gan X."/>
            <person name="Zeng H."/>
            <person name="Yu D."/>
            <person name="Zhu Y."/>
            <person name="Jiang H."/>
            <person name="Qiu Q."/>
            <person name="Yang H."/>
            <person name="Zhang Y.E."/>
            <person name="Wang W."/>
            <person name="Zhu M."/>
            <person name="He S."/>
            <person name="Zhang G."/>
        </authorList>
    </citation>
    <scope>NUCLEOTIDE SEQUENCE [LARGE SCALE GENOMIC DNA]</scope>
    <source>
        <strain evidence="4">Bchr_013</strain>
    </source>
</reference>
<accession>A0A8X7XHP1</accession>
<organism evidence="4 5">
    <name type="scientific">Polypterus senegalus</name>
    <name type="common">Senegal bichir</name>
    <dbReference type="NCBI Taxonomy" id="55291"/>
    <lineage>
        <taxon>Eukaryota</taxon>
        <taxon>Metazoa</taxon>
        <taxon>Chordata</taxon>
        <taxon>Craniata</taxon>
        <taxon>Vertebrata</taxon>
        <taxon>Euteleostomi</taxon>
        <taxon>Actinopterygii</taxon>
        <taxon>Polypteriformes</taxon>
        <taxon>Polypteridae</taxon>
        <taxon>Polypterus</taxon>
    </lineage>
</organism>
<dbReference type="SUPFAM" id="SSF101447">
    <property type="entry name" value="Formin homology 2 domain (FH2 domain)"/>
    <property type="match status" value="1"/>
</dbReference>
<feature type="region of interest" description="Disordered" evidence="2">
    <location>
        <begin position="987"/>
        <end position="1129"/>
    </location>
</feature>
<protein>
    <submittedName>
        <fullName evidence="4">FHDC1 protein</fullName>
    </submittedName>
</protein>
<keyword evidence="5" id="KW-1185">Reference proteome</keyword>
<feature type="coiled-coil region" evidence="1">
    <location>
        <begin position="350"/>
        <end position="405"/>
    </location>
</feature>
<feature type="compositionally biased region" description="Polar residues" evidence="2">
    <location>
        <begin position="1038"/>
        <end position="1060"/>
    </location>
</feature>
<feature type="compositionally biased region" description="Basic and acidic residues" evidence="2">
    <location>
        <begin position="718"/>
        <end position="727"/>
    </location>
</feature>
<dbReference type="AlphaFoldDB" id="A0A8X7XHP1"/>
<dbReference type="Pfam" id="PF02181">
    <property type="entry name" value="FH2"/>
    <property type="match status" value="1"/>
</dbReference>
<feature type="non-terminal residue" evidence="4">
    <location>
        <position position="1129"/>
    </location>
</feature>
<evidence type="ECO:0000259" key="3">
    <source>
        <dbReference type="PROSITE" id="PS51444"/>
    </source>
</evidence>
<evidence type="ECO:0000313" key="5">
    <source>
        <dbReference type="Proteomes" id="UP000886611"/>
    </source>
</evidence>
<dbReference type="Proteomes" id="UP000886611">
    <property type="component" value="Unassembled WGS sequence"/>
</dbReference>
<dbReference type="Gene3D" id="1.20.58.2220">
    <property type="entry name" value="Formin, FH2 domain"/>
    <property type="match status" value="1"/>
</dbReference>
<gene>
    <name evidence="4" type="primary">Fhdc1_0</name>
    <name evidence="4" type="ORF">GTO96_0016186</name>
</gene>